<evidence type="ECO:0000313" key="2">
    <source>
        <dbReference type="Proteomes" id="UP001222027"/>
    </source>
</evidence>
<evidence type="ECO:0000313" key="1">
    <source>
        <dbReference type="EMBL" id="KAJ8505606.1"/>
    </source>
</evidence>
<sequence length="135" mass="14801">MSLSHTTQGVVPNGTALLGRAAWAKRTNSNNTYRVQKLSAREPLIASTIAYIFLHFLPSSREFTAEEPNFCHAAYLKTKGEERKPAADRDSLVSIAGQNLQIIRDGTASPVQIIRGGTVQIIRGFVLLSIFSRDS</sequence>
<reference evidence="1 2" key="1">
    <citation type="submission" date="2022-12" db="EMBL/GenBank/DDBJ databases">
        <title>Chromosome-scale assembly of the Ensete ventricosum genome.</title>
        <authorList>
            <person name="Dussert Y."/>
            <person name="Stocks J."/>
            <person name="Wendawek A."/>
            <person name="Woldeyes F."/>
            <person name="Nichols R.A."/>
            <person name="Borrell J.S."/>
        </authorList>
    </citation>
    <scope>NUCLEOTIDE SEQUENCE [LARGE SCALE GENOMIC DNA]</scope>
    <source>
        <strain evidence="2">cv. Maze</strain>
        <tissue evidence="1">Seeds</tissue>
    </source>
</reference>
<keyword evidence="2" id="KW-1185">Reference proteome</keyword>
<comment type="caution">
    <text evidence="1">The sequence shown here is derived from an EMBL/GenBank/DDBJ whole genome shotgun (WGS) entry which is preliminary data.</text>
</comment>
<name>A0AAV8RRV5_ENSVE</name>
<accession>A0AAV8RRV5</accession>
<gene>
    <name evidence="1" type="ORF">OPV22_006492</name>
</gene>
<dbReference type="Proteomes" id="UP001222027">
    <property type="component" value="Unassembled WGS sequence"/>
</dbReference>
<dbReference type="EMBL" id="JAQQAF010000002">
    <property type="protein sequence ID" value="KAJ8505606.1"/>
    <property type="molecule type" value="Genomic_DNA"/>
</dbReference>
<protein>
    <submittedName>
        <fullName evidence="1">Uncharacterized protein</fullName>
    </submittedName>
</protein>
<dbReference type="AlphaFoldDB" id="A0AAV8RRV5"/>
<proteinExistence type="predicted"/>
<organism evidence="1 2">
    <name type="scientific">Ensete ventricosum</name>
    <name type="common">Abyssinian banana</name>
    <name type="synonym">Musa ensete</name>
    <dbReference type="NCBI Taxonomy" id="4639"/>
    <lineage>
        <taxon>Eukaryota</taxon>
        <taxon>Viridiplantae</taxon>
        <taxon>Streptophyta</taxon>
        <taxon>Embryophyta</taxon>
        <taxon>Tracheophyta</taxon>
        <taxon>Spermatophyta</taxon>
        <taxon>Magnoliopsida</taxon>
        <taxon>Liliopsida</taxon>
        <taxon>Zingiberales</taxon>
        <taxon>Musaceae</taxon>
        <taxon>Ensete</taxon>
    </lineage>
</organism>